<dbReference type="InterPro" id="IPR023753">
    <property type="entry name" value="FAD/NAD-binding_dom"/>
</dbReference>
<keyword evidence="3" id="KW-0285">Flavoprotein</keyword>
<evidence type="ECO:0000256" key="7">
    <source>
        <dbReference type="ARBA" id="ARBA00047599"/>
    </source>
</evidence>
<name>A0A6G8Q851_9ACTN</name>
<dbReference type="EMBL" id="CP045119">
    <property type="protein sequence ID" value="QIN82651.1"/>
    <property type="molecule type" value="Genomic_DNA"/>
</dbReference>
<evidence type="ECO:0000256" key="1">
    <source>
        <dbReference type="ARBA" id="ARBA00005272"/>
    </source>
</evidence>
<evidence type="ECO:0000259" key="8">
    <source>
        <dbReference type="Pfam" id="PF07992"/>
    </source>
</evidence>
<gene>
    <name evidence="9" type="ORF">GBA63_08345</name>
</gene>
<evidence type="ECO:0000256" key="2">
    <source>
        <dbReference type="ARBA" id="ARBA00012637"/>
    </source>
</evidence>
<protein>
    <recommendedName>
        <fullName evidence="2">NADH:ubiquinone reductase (non-electrogenic)</fullName>
        <ecNumber evidence="2">1.6.5.9</ecNumber>
    </recommendedName>
</protein>
<dbReference type="AlphaFoldDB" id="A0A6G8Q851"/>
<reference evidence="9 10" key="1">
    <citation type="submission" date="2019-10" db="EMBL/GenBank/DDBJ databases">
        <title>Rubrobacter sp nov SCSIO 52090 isolated from a deep-sea sediment in the South China Sea.</title>
        <authorList>
            <person name="Chen R.W."/>
        </authorList>
    </citation>
    <scope>NUCLEOTIDE SEQUENCE [LARGE SCALE GENOMIC DNA]</scope>
    <source>
        <strain evidence="9 10">SCSIO 52909</strain>
    </source>
</reference>
<dbReference type="KEGG" id="rub:GBA63_08345"/>
<comment type="similarity">
    <text evidence="1">Belongs to the NADH dehydrogenase family.</text>
</comment>
<dbReference type="Gene3D" id="3.50.50.100">
    <property type="match status" value="1"/>
</dbReference>
<dbReference type="GO" id="GO:0050136">
    <property type="term" value="F:NADH dehydrogenase (quinone) (non-electrogenic) activity"/>
    <property type="evidence" value="ECO:0007669"/>
    <property type="project" value="UniProtKB-EC"/>
</dbReference>
<dbReference type="PRINTS" id="PR00411">
    <property type="entry name" value="PNDRDTASEI"/>
</dbReference>
<keyword evidence="4" id="KW-0274">FAD</keyword>
<dbReference type="InterPro" id="IPR045024">
    <property type="entry name" value="NDH-2"/>
</dbReference>
<dbReference type="Proteomes" id="UP000501452">
    <property type="component" value="Chromosome"/>
</dbReference>
<dbReference type="Pfam" id="PF07992">
    <property type="entry name" value="Pyr_redox_2"/>
    <property type="match status" value="1"/>
</dbReference>
<evidence type="ECO:0000256" key="4">
    <source>
        <dbReference type="ARBA" id="ARBA00022827"/>
    </source>
</evidence>
<evidence type="ECO:0000313" key="10">
    <source>
        <dbReference type="Proteomes" id="UP000501452"/>
    </source>
</evidence>
<evidence type="ECO:0000256" key="3">
    <source>
        <dbReference type="ARBA" id="ARBA00022630"/>
    </source>
</evidence>
<dbReference type="PANTHER" id="PTHR43706:SF47">
    <property type="entry name" value="EXTERNAL NADH-UBIQUINONE OXIDOREDUCTASE 1, MITOCHONDRIAL-RELATED"/>
    <property type="match status" value="1"/>
</dbReference>
<accession>A0A6G8Q851</accession>
<sequence length="498" mass="54566">MGRERSAGTASRQGRRFVSIRVRGALVCPGLVGECARGRRGLNRFARGALTALGGAVAAETLRRVVFSGNGQRYEPWERAPYRDFPNRILILGGGFAGYTAAKSLCKMTRRRDDVGVMVISRENFFTFWPMLAGCISSDIDTKNVAQPLRRALIRDGASFRRAEVEGVDLEKQCVTAGGREFPYEHLIVALGAEPAYFGIPGVEDHAISIKGIRAAEEIRNRVIERYEEATLARGDVPDSQLTFVVIGGGATGVEVAAELHGLVHDVLTPDYPNINPHRVKIVLVDSNEMILKELDPALRRTARKKLADLDISVITKVKAREIKADRVILSDGNEIPTQNAIWTAGARASEKLDDLDLPSDERKGLKTDAFMRVEGHENVWGIGDCAATVEKDGTPVPPNAQAATQEGKVVARNVVSAIDGGEPEPFDYKPVGQLVEIGSDFAVNQVMNVKFSGLIASLFWRATYLYKLESPQSRARIAADWILDIFIDSSVTQIRDR</sequence>
<dbReference type="EC" id="1.6.5.9" evidence="2"/>
<keyword evidence="5" id="KW-0560">Oxidoreductase</keyword>
<evidence type="ECO:0000313" key="9">
    <source>
        <dbReference type="EMBL" id="QIN82651.1"/>
    </source>
</evidence>
<dbReference type="SUPFAM" id="SSF51905">
    <property type="entry name" value="FAD/NAD(P)-binding domain"/>
    <property type="match status" value="1"/>
</dbReference>
<evidence type="ECO:0000256" key="5">
    <source>
        <dbReference type="ARBA" id="ARBA00023002"/>
    </source>
</evidence>
<dbReference type="PRINTS" id="PR00368">
    <property type="entry name" value="FADPNR"/>
</dbReference>
<evidence type="ECO:0000256" key="6">
    <source>
        <dbReference type="ARBA" id="ARBA00023027"/>
    </source>
</evidence>
<dbReference type="InterPro" id="IPR036188">
    <property type="entry name" value="FAD/NAD-bd_sf"/>
</dbReference>
<dbReference type="PANTHER" id="PTHR43706">
    <property type="entry name" value="NADH DEHYDROGENASE"/>
    <property type="match status" value="1"/>
</dbReference>
<comment type="catalytic activity">
    <reaction evidence="7">
        <text>a quinone + NADH + H(+) = a quinol + NAD(+)</text>
        <dbReference type="Rhea" id="RHEA:46160"/>
        <dbReference type="ChEBI" id="CHEBI:15378"/>
        <dbReference type="ChEBI" id="CHEBI:24646"/>
        <dbReference type="ChEBI" id="CHEBI:57540"/>
        <dbReference type="ChEBI" id="CHEBI:57945"/>
        <dbReference type="ChEBI" id="CHEBI:132124"/>
        <dbReference type="EC" id="1.6.5.9"/>
    </reaction>
</comment>
<feature type="domain" description="FAD/NAD(P)-binding" evidence="8">
    <location>
        <begin position="88"/>
        <end position="408"/>
    </location>
</feature>
<organism evidence="9 10">
    <name type="scientific">Rubrobacter tropicus</name>
    <dbReference type="NCBI Taxonomy" id="2653851"/>
    <lineage>
        <taxon>Bacteria</taxon>
        <taxon>Bacillati</taxon>
        <taxon>Actinomycetota</taxon>
        <taxon>Rubrobacteria</taxon>
        <taxon>Rubrobacterales</taxon>
        <taxon>Rubrobacteraceae</taxon>
        <taxon>Rubrobacter</taxon>
    </lineage>
</organism>
<keyword evidence="10" id="KW-1185">Reference proteome</keyword>
<proteinExistence type="inferred from homology"/>
<keyword evidence="6" id="KW-0520">NAD</keyword>